<evidence type="ECO:0000313" key="2">
    <source>
        <dbReference type="Proteomes" id="UP001396334"/>
    </source>
</evidence>
<organism evidence="1 2">
    <name type="scientific">Hibiscus sabdariffa</name>
    <name type="common">roselle</name>
    <dbReference type="NCBI Taxonomy" id="183260"/>
    <lineage>
        <taxon>Eukaryota</taxon>
        <taxon>Viridiplantae</taxon>
        <taxon>Streptophyta</taxon>
        <taxon>Embryophyta</taxon>
        <taxon>Tracheophyta</taxon>
        <taxon>Spermatophyta</taxon>
        <taxon>Magnoliopsida</taxon>
        <taxon>eudicotyledons</taxon>
        <taxon>Gunneridae</taxon>
        <taxon>Pentapetalae</taxon>
        <taxon>rosids</taxon>
        <taxon>malvids</taxon>
        <taxon>Malvales</taxon>
        <taxon>Malvaceae</taxon>
        <taxon>Malvoideae</taxon>
        <taxon>Hibiscus</taxon>
    </lineage>
</organism>
<proteinExistence type="predicted"/>
<gene>
    <name evidence="1" type="ORF">V6N11_030927</name>
</gene>
<comment type="caution">
    <text evidence="1">The sequence shown here is derived from an EMBL/GenBank/DDBJ whole genome shotgun (WGS) entry which is preliminary data.</text>
</comment>
<accession>A0ABR2NRT0</accession>
<dbReference type="Proteomes" id="UP001396334">
    <property type="component" value="Unassembled WGS sequence"/>
</dbReference>
<evidence type="ECO:0000313" key="1">
    <source>
        <dbReference type="EMBL" id="KAK8978880.1"/>
    </source>
</evidence>
<name>A0ABR2NRT0_9ROSI</name>
<keyword evidence="2" id="KW-1185">Reference proteome</keyword>
<protein>
    <submittedName>
        <fullName evidence="1">Uncharacterized protein</fullName>
    </submittedName>
</protein>
<dbReference type="EMBL" id="JBBPBN010000106">
    <property type="protein sequence ID" value="KAK8978880.1"/>
    <property type="molecule type" value="Genomic_DNA"/>
</dbReference>
<sequence length="77" mass="7702">MSGGLGVEVTYVSRGCEVEASKERRVQASDGGTHDLLGHLGDGLCNGQPGALDSGVVSDGQTTRVQSSALGCLAGNI</sequence>
<reference evidence="1 2" key="1">
    <citation type="journal article" date="2024" name="G3 (Bethesda)">
        <title>Genome assembly of Hibiscus sabdariffa L. provides insights into metabolisms of medicinal natural products.</title>
        <authorList>
            <person name="Kim T."/>
        </authorList>
    </citation>
    <scope>NUCLEOTIDE SEQUENCE [LARGE SCALE GENOMIC DNA]</scope>
    <source>
        <strain evidence="1">TK-2024</strain>
        <tissue evidence="1">Old leaves</tissue>
    </source>
</reference>